<gene>
    <name evidence="1" type="ORF">CROQUDRAFT_53833</name>
</gene>
<dbReference type="Proteomes" id="UP000886653">
    <property type="component" value="Unassembled WGS sequence"/>
</dbReference>
<reference evidence="1" key="1">
    <citation type="submission" date="2013-11" db="EMBL/GenBank/DDBJ databases">
        <title>Genome sequence of the fusiform rust pathogen reveals effectors for host alternation and coevolution with pine.</title>
        <authorList>
            <consortium name="DOE Joint Genome Institute"/>
            <person name="Smith K."/>
            <person name="Pendleton A."/>
            <person name="Kubisiak T."/>
            <person name="Anderson C."/>
            <person name="Salamov A."/>
            <person name="Aerts A."/>
            <person name="Riley R."/>
            <person name="Clum A."/>
            <person name="Lindquist E."/>
            <person name="Ence D."/>
            <person name="Campbell M."/>
            <person name="Kronenberg Z."/>
            <person name="Feau N."/>
            <person name="Dhillon B."/>
            <person name="Hamelin R."/>
            <person name="Burleigh J."/>
            <person name="Smith J."/>
            <person name="Yandell M."/>
            <person name="Nelson C."/>
            <person name="Grigoriev I."/>
            <person name="Davis J."/>
        </authorList>
    </citation>
    <scope>NUCLEOTIDE SEQUENCE</scope>
    <source>
        <strain evidence="1">G11</strain>
    </source>
</reference>
<dbReference type="EMBL" id="MU167479">
    <property type="protein sequence ID" value="KAG0140070.1"/>
    <property type="molecule type" value="Genomic_DNA"/>
</dbReference>
<protein>
    <submittedName>
        <fullName evidence="1">Uncharacterized protein</fullName>
    </submittedName>
</protein>
<organism evidence="1 2">
    <name type="scientific">Cronartium quercuum f. sp. fusiforme G11</name>
    <dbReference type="NCBI Taxonomy" id="708437"/>
    <lineage>
        <taxon>Eukaryota</taxon>
        <taxon>Fungi</taxon>
        <taxon>Dikarya</taxon>
        <taxon>Basidiomycota</taxon>
        <taxon>Pucciniomycotina</taxon>
        <taxon>Pucciniomycetes</taxon>
        <taxon>Pucciniales</taxon>
        <taxon>Coleosporiaceae</taxon>
        <taxon>Cronartium</taxon>
    </lineage>
</organism>
<evidence type="ECO:0000313" key="2">
    <source>
        <dbReference type="Proteomes" id="UP000886653"/>
    </source>
</evidence>
<evidence type="ECO:0000313" key="1">
    <source>
        <dbReference type="EMBL" id="KAG0140070.1"/>
    </source>
</evidence>
<dbReference type="AlphaFoldDB" id="A0A9P6N5Z5"/>
<comment type="caution">
    <text evidence="1">The sequence shown here is derived from an EMBL/GenBank/DDBJ whole genome shotgun (WGS) entry which is preliminary data.</text>
</comment>
<name>A0A9P6N5Z5_9BASI</name>
<accession>A0A9P6N5Z5</accession>
<proteinExistence type="predicted"/>
<keyword evidence="2" id="KW-1185">Reference proteome</keyword>
<sequence length="253" mass="29430">MYDEYLNSDAIPDGEDESLHKVIQKCLVTWLISNMNQTELDRALGYITSHAETGEQLINYKPAYLWQKMREYHASQSTHKRMTLWDAIDQSKQGLSKDLLRHIDNWQLKLKALLEAREVMTEEEKCSRLAQSLNPKWREKATDYIELGFNNLDTLIAKLKRAYKLQSSLNISQSSSSSHSHITNGYECPVCDRTNFRQMRCTPHRCDGGDHHRPEDCFKLPQNLHKLKEWEEEKKATGQWCEYSPCGHGQGRG</sequence>